<reference evidence="1 2" key="1">
    <citation type="submission" date="2024-01" db="EMBL/GenBank/DDBJ databases">
        <title>The genomes of 5 underutilized Papilionoideae crops provide insights into root nodulation and disease resistanc.</title>
        <authorList>
            <person name="Jiang F."/>
        </authorList>
    </citation>
    <scope>NUCLEOTIDE SEQUENCE [LARGE SCALE GENOMIC DNA]</scope>
    <source>
        <strain evidence="1">LVBAO_FW01</strain>
        <tissue evidence="1">Leaves</tissue>
    </source>
</reference>
<sequence>MTCSFGPFLNVTKHGARLPASSLAISEHAAIVASHAYPMFKSTCDICGSNVSRPAYYLYTNLLKGGKILKSLREVTLFHSLEVYNQILCLEQEEISHSNHVQPKLNMLGPHQLKEVFKLVALSVTCLGLQSLANFLPCFHCSMLLHQDSLNLQMNWQKLEDSWLRLTELNAREEVEGLNPKVVSELKEFVLGINELPEEDNTTKHSVLLDLLSSPEEFPSFCFIPLSELSHKKLIPILIEERGALVMSLQLYVHAKSPVCIFDEVLGKSFGITIQLQSQLMFSSH</sequence>
<dbReference type="Proteomes" id="UP001367508">
    <property type="component" value="Unassembled WGS sequence"/>
</dbReference>
<dbReference type="EMBL" id="JAYMYQ010000001">
    <property type="protein sequence ID" value="KAK7359972.1"/>
    <property type="molecule type" value="Genomic_DNA"/>
</dbReference>
<protein>
    <submittedName>
        <fullName evidence="1">Uncharacterized protein</fullName>
    </submittedName>
</protein>
<dbReference type="AlphaFoldDB" id="A0AAN9R5G1"/>
<name>A0AAN9R5G1_CANGL</name>
<evidence type="ECO:0000313" key="1">
    <source>
        <dbReference type="EMBL" id="KAK7359972.1"/>
    </source>
</evidence>
<accession>A0AAN9R5G1</accession>
<evidence type="ECO:0000313" key="2">
    <source>
        <dbReference type="Proteomes" id="UP001367508"/>
    </source>
</evidence>
<organism evidence="1 2">
    <name type="scientific">Canavalia gladiata</name>
    <name type="common">Sword bean</name>
    <name type="synonym">Dolichos gladiatus</name>
    <dbReference type="NCBI Taxonomy" id="3824"/>
    <lineage>
        <taxon>Eukaryota</taxon>
        <taxon>Viridiplantae</taxon>
        <taxon>Streptophyta</taxon>
        <taxon>Embryophyta</taxon>
        <taxon>Tracheophyta</taxon>
        <taxon>Spermatophyta</taxon>
        <taxon>Magnoliopsida</taxon>
        <taxon>eudicotyledons</taxon>
        <taxon>Gunneridae</taxon>
        <taxon>Pentapetalae</taxon>
        <taxon>rosids</taxon>
        <taxon>fabids</taxon>
        <taxon>Fabales</taxon>
        <taxon>Fabaceae</taxon>
        <taxon>Papilionoideae</taxon>
        <taxon>50 kb inversion clade</taxon>
        <taxon>NPAAA clade</taxon>
        <taxon>indigoferoid/millettioid clade</taxon>
        <taxon>Phaseoleae</taxon>
        <taxon>Canavalia</taxon>
    </lineage>
</organism>
<gene>
    <name evidence="1" type="ORF">VNO77_01942</name>
</gene>
<keyword evidence="2" id="KW-1185">Reference proteome</keyword>
<comment type="caution">
    <text evidence="1">The sequence shown here is derived from an EMBL/GenBank/DDBJ whole genome shotgun (WGS) entry which is preliminary data.</text>
</comment>
<proteinExistence type="predicted"/>